<dbReference type="OrthoDB" id="2376166at2759"/>
<comment type="caution">
    <text evidence="2">The sequence shown here is derived from an EMBL/GenBank/DDBJ whole genome shotgun (WGS) entry which is preliminary data.</text>
</comment>
<gene>
    <name evidence="2" type="ORF">DERYTH_LOCUS10532</name>
</gene>
<protein>
    <submittedName>
        <fullName evidence="2">3583_t:CDS:1</fullName>
    </submittedName>
</protein>
<organism evidence="2 3">
    <name type="scientific">Dentiscutata erythropus</name>
    <dbReference type="NCBI Taxonomy" id="1348616"/>
    <lineage>
        <taxon>Eukaryota</taxon>
        <taxon>Fungi</taxon>
        <taxon>Fungi incertae sedis</taxon>
        <taxon>Mucoromycota</taxon>
        <taxon>Glomeromycotina</taxon>
        <taxon>Glomeromycetes</taxon>
        <taxon>Diversisporales</taxon>
        <taxon>Gigasporaceae</taxon>
        <taxon>Dentiscutata</taxon>
    </lineage>
</organism>
<dbReference type="Proteomes" id="UP000789405">
    <property type="component" value="Unassembled WGS sequence"/>
</dbReference>
<dbReference type="EMBL" id="CAJVPY010006165">
    <property type="protein sequence ID" value="CAG8657587.1"/>
    <property type="molecule type" value="Genomic_DNA"/>
</dbReference>
<proteinExistence type="predicted"/>
<dbReference type="AlphaFoldDB" id="A0A9N9H4E1"/>
<sequence>MASQDSKEFSCEVSRLVERGLSILPKEFSANELAQNFNDKIPNVRDIYNLVVKLKVKRCGNYDDSVVDRIGELLWFTVSEKDKNEIQEQYANLTNRVIEVLTPVPQSTTTTSTSNVYNELSLDESFYIGITDYVPPTNSDNQPPDSMDMIGGITPQTNRTNR</sequence>
<reference evidence="2" key="1">
    <citation type="submission" date="2021-06" db="EMBL/GenBank/DDBJ databases">
        <authorList>
            <person name="Kallberg Y."/>
            <person name="Tangrot J."/>
            <person name="Rosling A."/>
        </authorList>
    </citation>
    <scope>NUCLEOTIDE SEQUENCE</scope>
    <source>
        <strain evidence="2">MA453B</strain>
    </source>
</reference>
<evidence type="ECO:0000313" key="2">
    <source>
        <dbReference type="EMBL" id="CAG8657587.1"/>
    </source>
</evidence>
<name>A0A9N9H4E1_9GLOM</name>
<accession>A0A9N9H4E1</accession>
<feature type="region of interest" description="Disordered" evidence="1">
    <location>
        <begin position="136"/>
        <end position="162"/>
    </location>
</feature>
<evidence type="ECO:0000313" key="3">
    <source>
        <dbReference type="Proteomes" id="UP000789405"/>
    </source>
</evidence>
<evidence type="ECO:0000256" key="1">
    <source>
        <dbReference type="SAM" id="MobiDB-lite"/>
    </source>
</evidence>
<keyword evidence="3" id="KW-1185">Reference proteome</keyword>